<comment type="similarity">
    <text evidence="2">Belongs to the thioredoxin family. DsbE subfamily.</text>
</comment>
<evidence type="ECO:0000259" key="7">
    <source>
        <dbReference type="PROSITE" id="PS51352"/>
    </source>
</evidence>
<evidence type="ECO:0000313" key="8">
    <source>
        <dbReference type="EMBL" id="MFC0407689.1"/>
    </source>
</evidence>
<dbReference type="InterPro" id="IPR004799">
    <property type="entry name" value="Periplasmic_diS_OxRdtase_DsbE"/>
</dbReference>
<dbReference type="PANTHER" id="PTHR42852">
    <property type="entry name" value="THIOL:DISULFIDE INTERCHANGE PROTEIN DSBE"/>
    <property type="match status" value="1"/>
</dbReference>
<dbReference type="InterPro" id="IPR013740">
    <property type="entry name" value="Redoxin"/>
</dbReference>
<dbReference type="InterPro" id="IPR017937">
    <property type="entry name" value="Thioredoxin_CS"/>
</dbReference>
<comment type="caution">
    <text evidence="8">The sequence shown here is derived from an EMBL/GenBank/DDBJ whole genome shotgun (WGS) entry which is preliminary data.</text>
</comment>
<gene>
    <name evidence="8" type="ORF">ACFFGY_05475</name>
</gene>
<dbReference type="PROSITE" id="PS51352">
    <property type="entry name" value="THIOREDOXIN_2"/>
    <property type="match status" value="1"/>
</dbReference>
<dbReference type="PANTHER" id="PTHR42852:SF6">
    <property type="entry name" value="THIOL:DISULFIDE INTERCHANGE PROTEIN DSBE"/>
    <property type="match status" value="1"/>
</dbReference>
<sequence length="188" mass="20537">MSRALPRRAMLAIPLGLTAAAGVGFWAMLRGLRDGSYDPTGVPSALVGKPVPAMPFGTLATVDTPPLPLEALRAPERPVLVNFWASWCVPCTIEHPQLMQLAREGVPLYGVSYKDKPDDAQGFLAKRGNPFARLGGDESGRIGIEWGVYGVPETYLIDRSGTIRWRWAGPVMPETIRDQLAPLLRRYA</sequence>
<comment type="subcellular location">
    <subcellularLocation>
        <location evidence="1">Cell envelope</location>
    </subcellularLocation>
</comment>
<keyword evidence="6" id="KW-0472">Membrane</keyword>
<dbReference type="PROSITE" id="PS00194">
    <property type="entry name" value="THIOREDOXIN_1"/>
    <property type="match status" value="1"/>
</dbReference>
<proteinExistence type="inferred from homology"/>
<accession>A0ABV6JPQ9</accession>
<dbReference type="Proteomes" id="UP001589865">
    <property type="component" value="Unassembled WGS sequence"/>
</dbReference>
<reference evidence="8 9" key="1">
    <citation type="submission" date="2024-09" db="EMBL/GenBank/DDBJ databases">
        <authorList>
            <person name="Sun Q."/>
            <person name="Mori K."/>
        </authorList>
    </citation>
    <scope>NUCLEOTIDE SEQUENCE [LARGE SCALE GENOMIC DNA]</scope>
    <source>
        <strain evidence="8 9">TBRC 5777</strain>
    </source>
</reference>
<evidence type="ECO:0000256" key="3">
    <source>
        <dbReference type="ARBA" id="ARBA00022748"/>
    </source>
</evidence>
<dbReference type="Gene3D" id="3.40.30.10">
    <property type="entry name" value="Glutaredoxin"/>
    <property type="match status" value="1"/>
</dbReference>
<evidence type="ECO:0000256" key="1">
    <source>
        <dbReference type="ARBA" id="ARBA00004196"/>
    </source>
</evidence>
<dbReference type="CDD" id="cd03010">
    <property type="entry name" value="TlpA_like_DsbE"/>
    <property type="match status" value="1"/>
</dbReference>
<evidence type="ECO:0000256" key="4">
    <source>
        <dbReference type="ARBA" id="ARBA00023157"/>
    </source>
</evidence>
<dbReference type="RefSeq" id="WP_377043408.1">
    <property type="nucleotide sequence ID" value="NZ_JBHLUN010000004.1"/>
</dbReference>
<dbReference type="EMBL" id="JBHLUN010000004">
    <property type="protein sequence ID" value="MFC0407689.1"/>
    <property type="molecule type" value="Genomic_DNA"/>
</dbReference>
<organism evidence="8 9">
    <name type="scientific">Roseomonas elaeocarpi</name>
    <dbReference type="NCBI Taxonomy" id="907779"/>
    <lineage>
        <taxon>Bacteria</taxon>
        <taxon>Pseudomonadati</taxon>
        <taxon>Pseudomonadota</taxon>
        <taxon>Alphaproteobacteria</taxon>
        <taxon>Acetobacterales</taxon>
        <taxon>Roseomonadaceae</taxon>
        <taxon>Roseomonas</taxon>
    </lineage>
</organism>
<evidence type="ECO:0000256" key="6">
    <source>
        <dbReference type="SAM" id="Phobius"/>
    </source>
</evidence>
<feature type="transmembrane region" description="Helical" evidence="6">
    <location>
        <begin position="9"/>
        <end position="29"/>
    </location>
</feature>
<dbReference type="NCBIfam" id="TIGR00385">
    <property type="entry name" value="dsbE"/>
    <property type="match status" value="1"/>
</dbReference>
<keyword evidence="3" id="KW-0201">Cytochrome c-type biogenesis</keyword>
<keyword evidence="6" id="KW-0812">Transmembrane</keyword>
<keyword evidence="9" id="KW-1185">Reference proteome</keyword>
<evidence type="ECO:0000313" key="9">
    <source>
        <dbReference type="Proteomes" id="UP001589865"/>
    </source>
</evidence>
<evidence type="ECO:0000256" key="2">
    <source>
        <dbReference type="ARBA" id="ARBA00007758"/>
    </source>
</evidence>
<evidence type="ECO:0000256" key="5">
    <source>
        <dbReference type="ARBA" id="ARBA00023284"/>
    </source>
</evidence>
<dbReference type="InterPro" id="IPR036249">
    <property type="entry name" value="Thioredoxin-like_sf"/>
</dbReference>
<protein>
    <submittedName>
        <fullName evidence="8">DsbE family thiol:disulfide interchange protein</fullName>
    </submittedName>
</protein>
<dbReference type="Pfam" id="PF08534">
    <property type="entry name" value="Redoxin"/>
    <property type="match status" value="1"/>
</dbReference>
<dbReference type="SUPFAM" id="SSF52833">
    <property type="entry name" value="Thioredoxin-like"/>
    <property type="match status" value="1"/>
</dbReference>
<dbReference type="InterPro" id="IPR013766">
    <property type="entry name" value="Thioredoxin_domain"/>
</dbReference>
<keyword evidence="6" id="KW-1133">Transmembrane helix</keyword>
<name>A0ABV6JPQ9_9PROT</name>
<dbReference type="InterPro" id="IPR050553">
    <property type="entry name" value="Thioredoxin_ResA/DsbE_sf"/>
</dbReference>
<keyword evidence="4" id="KW-1015">Disulfide bond</keyword>
<keyword evidence="5" id="KW-0676">Redox-active center</keyword>
<feature type="domain" description="Thioredoxin" evidence="7">
    <location>
        <begin position="45"/>
        <end position="185"/>
    </location>
</feature>